<dbReference type="PANTHER" id="PTHR43489">
    <property type="entry name" value="ISOMERASE"/>
    <property type="match status" value="1"/>
</dbReference>
<dbReference type="Pfam" id="PF01261">
    <property type="entry name" value="AP_endonuc_2"/>
    <property type="match status" value="1"/>
</dbReference>
<keyword evidence="6" id="KW-1185">Reference proteome</keyword>
<dbReference type="STRING" id="349163.Acry_1158"/>
<dbReference type="HOGENOM" id="CLU_050006_1_2_5"/>
<sequence length="268" mass="28963">MPKFCANLSMLYGEHAFLDRFDAAAADGFGGVEFLFPYAFPAGEIAARLKRNGLVQVLHNLPAGNWDAGERGIACDPDRADEFHAGVAQAIDYATALGCPQVNCLVGIPPAGVDPARIRRTLVANLGRAARELGKARIRLLIEPVNGHDIPGFWLQRVEDAATLIEETGSDNIFIQYDIYHQQRSAGELIATFRRFRDRIAHVQVADNPGRGEPGTGEIGYGRIFAMLDDAGYQGWIGCEYRPAAGTSAGLGWRDTLARPTAGPEIAA</sequence>
<feature type="active site" description="Proton donor/acceptor" evidence="3">
    <location>
        <position position="143"/>
    </location>
</feature>
<dbReference type="EC" id="5.3.1.22" evidence="5"/>
<dbReference type="GO" id="GO:0046487">
    <property type="term" value="P:glyoxylate metabolic process"/>
    <property type="evidence" value="ECO:0007669"/>
    <property type="project" value="TreeGrafter"/>
</dbReference>
<organism evidence="5 6">
    <name type="scientific">Acidiphilium cryptum (strain JF-5)</name>
    <dbReference type="NCBI Taxonomy" id="349163"/>
    <lineage>
        <taxon>Bacteria</taxon>
        <taxon>Pseudomonadati</taxon>
        <taxon>Pseudomonadota</taxon>
        <taxon>Alphaproteobacteria</taxon>
        <taxon>Acetobacterales</taxon>
        <taxon>Acidocellaceae</taxon>
        <taxon>Acidiphilium</taxon>
    </lineage>
</organism>
<dbReference type="Gene3D" id="3.20.20.150">
    <property type="entry name" value="Divalent-metal-dependent TIM barrel enzymes"/>
    <property type="match status" value="1"/>
</dbReference>
<evidence type="ECO:0000259" key="4">
    <source>
        <dbReference type="Pfam" id="PF01261"/>
    </source>
</evidence>
<evidence type="ECO:0000313" key="6">
    <source>
        <dbReference type="Proteomes" id="UP000000245"/>
    </source>
</evidence>
<dbReference type="InterPro" id="IPR026040">
    <property type="entry name" value="HyI-like"/>
</dbReference>
<dbReference type="SUPFAM" id="SSF51658">
    <property type="entry name" value="Xylose isomerase-like"/>
    <property type="match status" value="1"/>
</dbReference>
<dbReference type="FunFam" id="3.20.20.150:FF:000007">
    <property type="entry name" value="Hydroxypyruvate isomerase"/>
    <property type="match status" value="1"/>
</dbReference>
<dbReference type="eggNOG" id="COG3622">
    <property type="taxonomic scope" value="Bacteria"/>
</dbReference>
<comment type="similarity">
    <text evidence="2">Belongs to the hyi family.</text>
</comment>
<evidence type="ECO:0000256" key="3">
    <source>
        <dbReference type="PIRSR" id="PIRSR006241-50"/>
    </source>
</evidence>
<dbReference type="NCBIfam" id="TIGR03234">
    <property type="entry name" value="OH-pyruv-isom"/>
    <property type="match status" value="1"/>
</dbReference>
<dbReference type="AlphaFoldDB" id="A5FXN8"/>
<dbReference type="InterPro" id="IPR050417">
    <property type="entry name" value="Sugar_Epim/Isomerase"/>
</dbReference>
<dbReference type="InterPro" id="IPR013022">
    <property type="entry name" value="Xyl_isomerase-like_TIM-brl"/>
</dbReference>
<dbReference type="PANTHER" id="PTHR43489:SF13">
    <property type="entry name" value="HYDROXYPYRUVATE ISOMERASE"/>
    <property type="match status" value="1"/>
</dbReference>
<dbReference type="NCBIfam" id="NF043033">
    <property type="entry name" value="OxoTetrIsom"/>
    <property type="match status" value="1"/>
</dbReference>
<evidence type="ECO:0000256" key="1">
    <source>
        <dbReference type="ARBA" id="ARBA00023235"/>
    </source>
</evidence>
<proteinExistence type="inferred from homology"/>
<dbReference type="EMBL" id="CP000697">
    <property type="protein sequence ID" value="ABQ30370.1"/>
    <property type="molecule type" value="Genomic_DNA"/>
</dbReference>
<accession>A5FXN8</accession>
<evidence type="ECO:0000313" key="5">
    <source>
        <dbReference type="EMBL" id="ABQ30370.1"/>
    </source>
</evidence>
<dbReference type="InterPro" id="IPR053398">
    <property type="entry name" value="HPT_OtnI_isomerases"/>
</dbReference>
<protein>
    <submittedName>
        <fullName evidence="5">Hydroxypyruvate isomerase</fullName>
        <ecNumber evidence="5">5.3.1.22</ecNumber>
    </submittedName>
</protein>
<dbReference type="GO" id="GO:0008903">
    <property type="term" value="F:hydroxypyruvate isomerase activity"/>
    <property type="evidence" value="ECO:0007669"/>
    <property type="project" value="UniProtKB-EC"/>
</dbReference>
<gene>
    <name evidence="5" type="ordered locus">Acry_1158</name>
</gene>
<dbReference type="Proteomes" id="UP000000245">
    <property type="component" value="Chromosome"/>
</dbReference>
<dbReference type="InterPro" id="IPR017643">
    <property type="entry name" value="Hydroxypyruvate_isomerase"/>
</dbReference>
<keyword evidence="1 2" id="KW-0413">Isomerase</keyword>
<name>A5FXN8_ACICJ</name>
<feature type="domain" description="Xylose isomerase-like TIM barrel" evidence="4">
    <location>
        <begin position="21"/>
        <end position="253"/>
    </location>
</feature>
<dbReference type="RefSeq" id="WP_007422269.1">
    <property type="nucleotide sequence ID" value="NC_009484.1"/>
</dbReference>
<dbReference type="PIRSF" id="PIRSF006241">
    <property type="entry name" value="HyI"/>
    <property type="match status" value="1"/>
</dbReference>
<dbReference type="KEGG" id="acr:Acry_1158"/>
<feature type="active site" description="Proton donor/acceptor" evidence="3">
    <location>
        <position position="240"/>
    </location>
</feature>
<dbReference type="InterPro" id="IPR036237">
    <property type="entry name" value="Xyl_isomerase-like_sf"/>
</dbReference>
<evidence type="ECO:0000256" key="2">
    <source>
        <dbReference type="PIRNR" id="PIRNR006241"/>
    </source>
</evidence>
<keyword evidence="5" id="KW-0670">Pyruvate</keyword>
<reference evidence="5 6" key="1">
    <citation type="submission" date="2007-05" db="EMBL/GenBank/DDBJ databases">
        <title>Complete sequence of chromosome of Acidiphilium cryptum JF-5.</title>
        <authorList>
            <consortium name="US DOE Joint Genome Institute"/>
            <person name="Copeland A."/>
            <person name="Lucas S."/>
            <person name="Lapidus A."/>
            <person name="Barry K."/>
            <person name="Detter J.C."/>
            <person name="Glavina del Rio T."/>
            <person name="Hammon N."/>
            <person name="Israni S."/>
            <person name="Dalin E."/>
            <person name="Tice H."/>
            <person name="Pitluck S."/>
            <person name="Sims D."/>
            <person name="Brettin T."/>
            <person name="Bruce D."/>
            <person name="Han C."/>
            <person name="Schmutz J."/>
            <person name="Larimer F."/>
            <person name="Land M."/>
            <person name="Hauser L."/>
            <person name="Kyrpides N."/>
            <person name="Kim E."/>
            <person name="Magnuson T."/>
            <person name="Richardson P."/>
        </authorList>
    </citation>
    <scope>NUCLEOTIDE SEQUENCE [LARGE SCALE GENOMIC DNA]</scope>
    <source>
        <strain evidence="5 6">JF-5</strain>
    </source>
</reference>